<reference evidence="3 4" key="1">
    <citation type="submission" date="2016-10" db="EMBL/GenBank/DDBJ databases">
        <authorList>
            <person name="de Groot N.N."/>
        </authorList>
    </citation>
    <scope>NUCLEOTIDE SEQUENCE [LARGE SCALE GENOMIC DNA]</scope>
    <source>
        <strain evidence="3 4">CGMCC 1.6117</strain>
    </source>
</reference>
<dbReference type="Proteomes" id="UP000182312">
    <property type="component" value="Unassembled WGS sequence"/>
</dbReference>
<dbReference type="SUPFAM" id="SSF140990">
    <property type="entry name" value="FtsH protease domain-like"/>
    <property type="match status" value="1"/>
</dbReference>
<dbReference type="AlphaFoldDB" id="A0A1I0U5U4"/>
<organism evidence="3 4">
    <name type="scientific">Paracoccus halophilus</name>
    <dbReference type="NCBI Taxonomy" id="376733"/>
    <lineage>
        <taxon>Bacteria</taxon>
        <taxon>Pseudomonadati</taxon>
        <taxon>Pseudomonadota</taxon>
        <taxon>Alphaproteobacteria</taxon>
        <taxon>Rhodobacterales</taxon>
        <taxon>Paracoccaceae</taxon>
        <taxon>Paracoccus</taxon>
    </lineage>
</organism>
<feature type="domain" description="Peptidase M41" evidence="2">
    <location>
        <begin position="60"/>
        <end position="224"/>
    </location>
</feature>
<accession>A0A1I0U5U4</accession>
<dbReference type="InterPro" id="IPR037219">
    <property type="entry name" value="Peptidase_M41-like"/>
</dbReference>
<sequence length="316" mass="33397">MKKDELEQLATSLAGQSAAAIDAAIRAARAESRHGGATLSPELIRRHLGLAENPLSHTLTRRITLHECGHALVATALDRGQTSRVLITLEGGETHRAEAPDEGCLADHQAELTVLLAGRAAERLVLGEVSAGAGGAPASDVARATRLALQIETQSGLGIAGPVWSDAPAAIALRDPAIHQRVRQRLEAAEQSATAILAAHRDLLERMAGHLQQHRELAGDELRQWLARVSRAQIGSAGGAQMTEASPGEAPNEPPRDMRRASAGRSQRASGDDIPHGQQDLPDQESNPHGAKDNPVIRHDDPVIGQDNSDPDQAIS</sequence>
<dbReference type="InterPro" id="IPR000642">
    <property type="entry name" value="Peptidase_M41"/>
</dbReference>
<dbReference type="Pfam" id="PF01434">
    <property type="entry name" value="Peptidase_M41"/>
    <property type="match status" value="1"/>
</dbReference>
<dbReference type="GO" id="GO:0004176">
    <property type="term" value="F:ATP-dependent peptidase activity"/>
    <property type="evidence" value="ECO:0007669"/>
    <property type="project" value="InterPro"/>
</dbReference>
<dbReference type="PANTHER" id="PTHR23076:SF110">
    <property type="entry name" value="INACTIVE ATP-DEPENDENT ZINC METALLOPROTEASE FTSHI 3, CHLOROPLASTIC-RELATED"/>
    <property type="match status" value="1"/>
</dbReference>
<dbReference type="RefSeq" id="WP_052081632.1">
    <property type="nucleotide sequence ID" value="NZ_FOJO01000023.1"/>
</dbReference>
<feature type="compositionally biased region" description="Basic and acidic residues" evidence="1">
    <location>
        <begin position="290"/>
        <end position="302"/>
    </location>
</feature>
<dbReference type="GO" id="GO:0006508">
    <property type="term" value="P:proteolysis"/>
    <property type="evidence" value="ECO:0007669"/>
    <property type="project" value="InterPro"/>
</dbReference>
<evidence type="ECO:0000256" key="1">
    <source>
        <dbReference type="SAM" id="MobiDB-lite"/>
    </source>
</evidence>
<dbReference type="GO" id="GO:0005524">
    <property type="term" value="F:ATP binding"/>
    <property type="evidence" value="ECO:0007669"/>
    <property type="project" value="InterPro"/>
</dbReference>
<evidence type="ECO:0000259" key="2">
    <source>
        <dbReference type="Pfam" id="PF01434"/>
    </source>
</evidence>
<name>A0A1I0U5U4_9RHOB</name>
<gene>
    <name evidence="3" type="ORF">SAMN04487972_12350</name>
</gene>
<evidence type="ECO:0000313" key="3">
    <source>
        <dbReference type="EMBL" id="SFA59270.1"/>
    </source>
</evidence>
<dbReference type="EMBL" id="FOJO01000023">
    <property type="protein sequence ID" value="SFA59270.1"/>
    <property type="molecule type" value="Genomic_DNA"/>
</dbReference>
<dbReference type="GO" id="GO:0004222">
    <property type="term" value="F:metalloendopeptidase activity"/>
    <property type="evidence" value="ECO:0007669"/>
    <property type="project" value="InterPro"/>
</dbReference>
<protein>
    <submittedName>
        <fullName evidence="3">Peptidase family M41</fullName>
    </submittedName>
</protein>
<feature type="region of interest" description="Disordered" evidence="1">
    <location>
        <begin position="236"/>
        <end position="316"/>
    </location>
</feature>
<evidence type="ECO:0000313" key="4">
    <source>
        <dbReference type="Proteomes" id="UP000182312"/>
    </source>
</evidence>
<dbReference type="PANTHER" id="PTHR23076">
    <property type="entry name" value="METALLOPROTEASE M41 FTSH"/>
    <property type="match status" value="1"/>
</dbReference>
<dbReference type="Gene3D" id="1.20.58.760">
    <property type="entry name" value="Peptidase M41"/>
    <property type="match status" value="1"/>
</dbReference>
<proteinExistence type="predicted"/>